<sequence>MLKRLGTISGLTLVSRIAGLARDLMLAAVLGAGPLADAFMLAFRLPNHFRAVFAEGAFNAAFLPTYAATRTQDGESAANALASTVLVWLTAVNLLLLAGVMAAPGLTLDLLAPGVDTNEAALTLHLMRITFPYLLCMSLVAFFSALLNAHDRFAAAAAAPILLNLFMIGGLGVAHLFPTAAHAAAWSVFAAGIAQVTLLIMAARSAGISLLPGVPRVTPATRLFLRRLGPAILTSGAVQVAVFADTILATFLPAGSLSHLYYADRIYQLPVGVIGIAVGTLLLPDIARRAGAGDDSGMLRSASRALRLCVDLAAPLTVVMIVLGDWIMAVLFVRGAFDMATAQASALILAAYSLGLVPGLSVRALVSCFQGRGDLRTPFRALAIATVVNIALKLSLVGYLGAAGLALATSAGLWIYVGTLFVLARSRGFVDLRIGDILISAFPSLFCGAALYALRDPLLAWCTAVAGGWGMMLALVVGGLSAMVFVLATRLALGKAFG</sequence>
<keyword evidence="2 10" id="KW-1003">Cell membrane</keyword>
<feature type="transmembrane region" description="Helical" evidence="10">
    <location>
        <begin position="344"/>
        <end position="366"/>
    </location>
</feature>
<keyword evidence="7 10" id="KW-0472">Membrane</keyword>
<evidence type="ECO:0000256" key="5">
    <source>
        <dbReference type="ARBA" id="ARBA00022984"/>
    </source>
</evidence>
<gene>
    <name evidence="10" type="primary">murJ</name>
    <name evidence="12" type="ORF">SAMN06265370_1086</name>
</gene>
<dbReference type="Pfam" id="PF03023">
    <property type="entry name" value="MurJ"/>
    <property type="match status" value="1"/>
</dbReference>
<feature type="transmembrane region" description="Helical" evidence="10">
    <location>
        <begin position="154"/>
        <end position="177"/>
    </location>
</feature>
<evidence type="ECO:0000256" key="10">
    <source>
        <dbReference type="HAMAP-Rule" id="MF_02078"/>
    </source>
</evidence>
<keyword evidence="3 10" id="KW-0812">Transmembrane</keyword>
<reference evidence="12 13" key="1">
    <citation type="submission" date="2017-06" db="EMBL/GenBank/DDBJ databases">
        <authorList>
            <person name="Kim H.J."/>
            <person name="Triplett B.A."/>
        </authorList>
    </citation>
    <scope>NUCLEOTIDE SEQUENCE [LARGE SCALE GENOMIC DNA]</scope>
    <source>
        <strain evidence="12 13">DSM 29052</strain>
    </source>
</reference>
<dbReference type="GO" id="GO:0015648">
    <property type="term" value="F:lipid-linked peptidoglycan transporter activity"/>
    <property type="evidence" value="ECO:0007669"/>
    <property type="project" value="UniProtKB-UniRule"/>
</dbReference>
<evidence type="ECO:0000256" key="6">
    <source>
        <dbReference type="ARBA" id="ARBA00022989"/>
    </source>
</evidence>
<feature type="transmembrane region" description="Helical" evidence="10">
    <location>
        <begin position="80"/>
        <end position="106"/>
    </location>
</feature>
<dbReference type="RefSeq" id="WP_089270429.1">
    <property type="nucleotide sequence ID" value="NZ_FZNN01000008.1"/>
</dbReference>
<dbReference type="PIRSF" id="PIRSF002869">
    <property type="entry name" value="MviN"/>
    <property type="match status" value="1"/>
</dbReference>
<dbReference type="PANTHER" id="PTHR47019:SF1">
    <property type="entry name" value="LIPID II FLIPPASE MURJ"/>
    <property type="match status" value="1"/>
</dbReference>
<feature type="transmembrane region" description="Helical" evidence="10">
    <location>
        <begin position="266"/>
        <end position="287"/>
    </location>
</feature>
<dbReference type="GO" id="GO:0005886">
    <property type="term" value="C:plasma membrane"/>
    <property type="evidence" value="ECO:0007669"/>
    <property type="project" value="UniProtKB-SubCell"/>
</dbReference>
<dbReference type="OrthoDB" id="9816572at2"/>
<keyword evidence="6 10" id="KW-1133">Transmembrane helix</keyword>
<comment type="function">
    <text evidence="8 10 11">Involved in peptidoglycan biosynthesis. Transports lipid-linked peptidoglycan precursors from the inner to the outer leaflet of the cytoplasmic membrane.</text>
</comment>
<feature type="transmembrane region" description="Helical" evidence="10">
    <location>
        <begin position="183"/>
        <end position="203"/>
    </location>
</feature>
<keyword evidence="13" id="KW-1185">Reference proteome</keyword>
<evidence type="ECO:0000256" key="3">
    <source>
        <dbReference type="ARBA" id="ARBA00022692"/>
    </source>
</evidence>
<dbReference type="GO" id="GO:0009252">
    <property type="term" value="P:peptidoglycan biosynthetic process"/>
    <property type="evidence" value="ECO:0007669"/>
    <property type="project" value="UniProtKB-UniRule"/>
</dbReference>
<feature type="transmembrane region" description="Helical" evidence="10">
    <location>
        <begin position="436"/>
        <end position="454"/>
    </location>
</feature>
<protein>
    <recommendedName>
        <fullName evidence="10">Probable lipid II flippase MurJ</fullName>
    </recommendedName>
</protein>
<evidence type="ECO:0000313" key="12">
    <source>
        <dbReference type="EMBL" id="SNR50954.1"/>
    </source>
</evidence>
<keyword evidence="10" id="KW-0997">Cell inner membrane</keyword>
<feature type="transmembrane region" description="Helical" evidence="10">
    <location>
        <begin position="308"/>
        <end position="332"/>
    </location>
</feature>
<evidence type="ECO:0000256" key="8">
    <source>
        <dbReference type="ARBA" id="ARBA00060041"/>
    </source>
</evidence>
<dbReference type="AlphaFoldDB" id="A0A238WXL7"/>
<feature type="transmembrane region" description="Helical" evidence="10">
    <location>
        <begin position="466"/>
        <end position="493"/>
    </location>
</feature>
<feature type="transmembrane region" description="Helical" evidence="10">
    <location>
        <begin position="378"/>
        <end position="396"/>
    </location>
</feature>
<dbReference type="GO" id="GO:0008360">
    <property type="term" value="P:regulation of cell shape"/>
    <property type="evidence" value="ECO:0007669"/>
    <property type="project" value="UniProtKB-UniRule"/>
</dbReference>
<evidence type="ECO:0000256" key="11">
    <source>
        <dbReference type="PIRNR" id="PIRNR002869"/>
    </source>
</evidence>
<dbReference type="InterPro" id="IPR051050">
    <property type="entry name" value="Lipid_II_flippase_MurJ/MviN"/>
</dbReference>
<evidence type="ECO:0000313" key="13">
    <source>
        <dbReference type="Proteomes" id="UP000198417"/>
    </source>
</evidence>
<evidence type="ECO:0000256" key="7">
    <source>
        <dbReference type="ARBA" id="ARBA00023136"/>
    </source>
</evidence>
<evidence type="ECO:0000256" key="1">
    <source>
        <dbReference type="ARBA" id="ARBA00004651"/>
    </source>
</evidence>
<comment type="subcellular location">
    <subcellularLocation>
        <location evidence="10">Cell inner membrane</location>
        <topology evidence="10">Multi-pass membrane protein</topology>
    </subcellularLocation>
    <subcellularLocation>
        <location evidence="1">Cell membrane</location>
        <topology evidence="1">Multi-pass membrane protein</topology>
    </subcellularLocation>
</comment>
<evidence type="ECO:0000256" key="2">
    <source>
        <dbReference type="ARBA" id="ARBA00022475"/>
    </source>
</evidence>
<feature type="transmembrane region" description="Helical" evidence="10">
    <location>
        <begin position="402"/>
        <end position="424"/>
    </location>
</feature>
<feature type="transmembrane region" description="Helical" evidence="10">
    <location>
        <begin position="231"/>
        <end position="254"/>
    </location>
</feature>
<comment type="similarity">
    <text evidence="9 10 11">Belongs to the MurJ/MviN family.</text>
</comment>
<organism evidence="12 13">
    <name type="scientific">Puniceibacterium sediminis</name>
    <dbReference type="NCBI Taxonomy" id="1608407"/>
    <lineage>
        <taxon>Bacteria</taxon>
        <taxon>Pseudomonadati</taxon>
        <taxon>Pseudomonadota</taxon>
        <taxon>Alphaproteobacteria</taxon>
        <taxon>Rhodobacterales</taxon>
        <taxon>Paracoccaceae</taxon>
        <taxon>Puniceibacterium</taxon>
    </lineage>
</organism>
<dbReference type="PRINTS" id="PR01806">
    <property type="entry name" value="VIRFACTRMVIN"/>
</dbReference>
<dbReference type="GO" id="GO:0034204">
    <property type="term" value="P:lipid translocation"/>
    <property type="evidence" value="ECO:0007669"/>
    <property type="project" value="TreeGrafter"/>
</dbReference>
<keyword evidence="10 11" id="KW-0961">Cell wall biogenesis/degradation</keyword>
<name>A0A238WXL7_9RHOB</name>
<keyword evidence="5 10" id="KW-0573">Peptidoglycan synthesis</keyword>
<evidence type="ECO:0000256" key="9">
    <source>
        <dbReference type="ARBA" id="ARBA00061532"/>
    </source>
</evidence>
<dbReference type="HAMAP" id="MF_02078">
    <property type="entry name" value="MurJ_MviN"/>
    <property type="match status" value="1"/>
</dbReference>
<evidence type="ECO:0000256" key="4">
    <source>
        <dbReference type="ARBA" id="ARBA00022960"/>
    </source>
</evidence>
<comment type="pathway">
    <text evidence="10">Cell wall biogenesis; peptidoglycan biosynthesis.</text>
</comment>
<dbReference type="Proteomes" id="UP000198417">
    <property type="component" value="Unassembled WGS sequence"/>
</dbReference>
<dbReference type="GO" id="GO:0071555">
    <property type="term" value="P:cell wall organization"/>
    <property type="evidence" value="ECO:0007669"/>
    <property type="project" value="UniProtKB-UniRule"/>
</dbReference>
<proteinExistence type="inferred from homology"/>
<dbReference type="NCBIfam" id="TIGR01695">
    <property type="entry name" value="murJ_mviN"/>
    <property type="match status" value="1"/>
</dbReference>
<feature type="transmembrane region" description="Helical" evidence="10">
    <location>
        <begin position="126"/>
        <end position="147"/>
    </location>
</feature>
<accession>A0A238WXL7</accession>
<dbReference type="CDD" id="cd13123">
    <property type="entry name" value="MATE_MurJ_like"/>
    <property type="match status" value="1"/>
</dbReference>
<dbReference type="EMBL" id="FZNN01000008">
    <property type="protein sequence ID" value="SNR50954.1"/>
    <property type="molecule type" value="Genomic_DNA"/>
</dbReference>
<dbReference type="InterPro" id="IPR004268">
    <property type="entry name" value="MurJ"/>
</dbReference>
<keyword evidence="4 10" id="KW-0133">Cell shape</keyword>
<keyword evidence="10 11" id="KW-0813">Transport</keyword>
<dbReference type="PANTHER" id="PTHR47019">
    <property type="entry name" value="LIPID II FLIPPASE MURJ"/>
    <property type="match status" value="1"/>
</dbReference>
<dbReference type="UniPathway" id="UPA00219"/>